<dbReference type="AlphaFoldDB" id="A0A2K3LPC6"/>
<organism evidence="1 2">
    <name type="scientific">Trifolium pratense</name>
    <name type="common">Red clover</name>
    <dbReference type="NCBI Taxonomy" id="57577"/>
    <lineage>
        <taxon>Eukaryota</taxon>
        <taxon>Viridiplantae</taxon>
        <taxon>Streptophyta</taxon>
        <taxon>Embryophyta</taxon>
        <taxon>Tracheophyta</taxon>
        <taxon>Spermatophyta</taxon>
        <taxon>Magnoliopsida</taxon>
        <taxon>eudicotyledons</taxon>
        <taxon>Gunneridae</taxon>
        <taxon>Pentapetalae</taxon>
        <taxon>rosids</taxon>
        <taxon>fabids</taxon>
        <taxon>Fabales</taxon>
        <taxon>Fabaceae</taxon>
        <taxon>Papilionoideae</taxon>
        <taxon>50 kb inversion clade</taxon>
        <taxon>NPAAA clade</taxon>
        <taxon>Hologalegina</taxon>
        <taxon>IRL clade</taxon>
        <taxon>Trifolieae</taxon>
        <taxon>Trifolium</taxon>
    </lineage>
</organism>
<gene>
    <name evidence="1" type="ORF">L195_g036366</name>
</gene>
<evidence type="ECO:0000313" key="1">
    <source>
        <dbReference type="EMBL" id="PNX80367.1"/>
    </source>
</evidence>
<reference evidence="1 2" key="2">
    <citation type="journal article" date="2017" name="Front. Plant Sci.">
        <title>Gene Classification and Mining of Molecular Markers Useful in Red Clover (Trifolium pratense) Breeding.</title>
        <authorList>
            <person name="Istvanek J."/>
            <person name="Dluhosova J."/>
            <person name="Dluhos P."/>
            <person name="Patkova L."/>
            <person name="Nedelnik J."/>
            <person name="Repkova J."/>
        </authorList>
    </citation>
    <scope>NUCLEOTIDE SEQUENCE [LARGE SCALE GENOMIC DNA]</scope>
    <source>
        <strain evidence="2">cv. Tatra</strain>
        <tissue evidence="1">Young leaves</tissue>
    </source>
</reference>
<protein>
    <submittedName>
        <fullName evidence="1">Uncharacterized protein</fullName>
    </submittedName>
</protein>
<name>A0A2K3LPC6_TRIPR</name>
<sequence>DRLPTRQNLLRHWVIRDPGDALCVPSIGLRYGSNRSPAHYL</sequence>
<proteinExistence type="predicted"/>
<feature type="non-terminal residue" evidence="1">
    <location>
        <position position="1"/>
    </location>
</feature>
<reference evidence="1 2" key="1">
    <citation type="journal article" date="2014" name="Am. J. Bot.">
        <title>Genome assembly and annotation for red clover (Trifolium pratense; Fabaceae).</title>
        <authorList>
            <person name="Istvanek J."/>
            <person name="Jaros M."/>
            <person name="Krenek A."/>
            <person name="Repkova J."/>
        </authorList>
    </citation>
    <scope>NUCLEOTIDE SEQUENCE [LARGE SCALE GENOMIC DNA]</scope>
    <source>
        <strain evidence="2">cv. Tatra</strain>
        <tissue evidence="1">Young leaves</tissue>
    </source>
</reference>
<dbReference type="Proteomes" id="UP000236291">
    <property type="component" value="Unassembled WGS sequence"/>
</dbReference>
<evidence type="ECO:0000313" key="2">
    <source>
        <dbReference type="Proteomes" id="UP000236291"/>
    </source>
</evidence>
<dbReference type="EMBL" id="ASHM01037815">
    <property type="protein sequence ID" value="PNX80367.1"/>
    <property type="molecule type" value="Genomic_DNA"/>
</dbReference>
<accession>A0A2K3LPC6</accession>
<comment type="caution">
    <text evidence="1">The sequence shown here is derived from an EMBL/GenBank/DDBJ whole genome shotgun (WGS) entry which is preliminary data.</text>
</comment>